<dbReference type="Pfam" id="PF01899">
    <property type="entry name" value="MNHE"/>
    <property type="match status" value="1"/>
</dbReference>
<organism evidence="8 9">
    <name type="scientific">Corynebacterium pseudodiphtheriticum</name>
    <dbReference type="NCBI Taxonomy" id="37637"/>
    <lineage>
        <taxon>Bacteria</taxon>
        <taxon>Bacillati</taxon>
        <taxon>Actinomycetota</taxon>
        <taxon>Actinomycetes</taxon>
        <taxon>Mycobacteriales</taxon>
        <taxon>Corynebacteriaceae</taxon>
        <taxon>Corynebacterium</taxon>
    </lineage>
</organism>
<name>A0AAP4BQJ1_9CORY</name>
<dbReference type="Proteomes" id="UP001224412">
    <property type="component" value="Unassembled WGS sequence"/>
</dbReference>
<gene>
    <name evidence="8" type="ORF">QPX42_07890</name>
</gene>
<evidence type="ECO:0000256" key="5">
    <source>
        <dbReference type="ARBA" id="ARBA00022989"/>
    </source>
</evidence>
<evidence type="ECO:0000256" key="4">
    <source>
        <dbReference type="ARBA" id="ARBA00022692"/>
    </source>
</evidence>
<evidence type="ECO:0000313" key="9">
    <source>
        <dbReference type="Proteomes" id="UP001224412"/>
    </source>
</evidence>
<keyword evidence="5 7" id="KW-1133">Transmembrane helix</keyword>
<dbReference type="GO" id="GO:0008324">
    <property type="term" value="F:monoatomic cation transmembrane transporter activity"/>
    <property type="evidence" value="ECO:0007669"/>
    <property type="project" value="InterPro"/>
</dbReference>
<feature type="transmembrane region" description="Helical" evidence="7">
    <location>
        <begin position="31"/>
        <end position="48"/>
    </location>
</feature>
<keyword evidence="3" id="KW-1003">Cell membrane</keyword>
<comment type="subcellular location">
    <subcellularLocation>
        <location evidence="1">Cell membrane</location>
        <topology evidence="1">Multi-pass membrane protein</topology>
    </subcellularLocation>
</comment>
<feature type="transmembrane region" description="Helical" evidence="7">
    <location>
        <begin position="86"/>
        <end position="109"/>
    </location>
</feature>
<evidence type="ECO:0000256" key="6">
    <source>
        <dbReference type="ARBA" id="ARBA00023136"/>
    </source>
</evidence>
<reference evidence="8" key="1">
    <citation type="submission" date="2023-05" db="EMBL/GenBank/DDBJ databases">
        <title>Metabolic capabilities are highly conserved among human nasal-associated Corynebacterium species in pangenomic analyses.</title>
        <authorList>
            <person name="Tran T.H."/>
            <person name="Roberts A.Q."/>
            <person name="Escapa I.F."/>
            <person name="Gao W."/>
            <person name="Conlan S."/>
            <person name="Kong H."/>
            <person name="Segre J.A."/>
            <person name="Kelly M.S."/>
            <person name="Lemon K.P."/>
        </authorList>
    </citation>
    <scope>NUCLEOTIDE SEQUENCE</scope>
    <source>
        <strain evidence="8">KPL2773</strain>
    </source>
</reference>
<evidence type="ECO:0000256" key="7">
    <source>
        <dbReference type="SAM" id="Phobius"/>
    </source>
</evidence>
<dbReference type="GO" id="GO:0005886">
    <property type="term" value="C:plasma membrane"/>
    <property type="evidence" value="ECO:0007669"/>
    <property type="project" value="UniProtKB-SubCell"/>
</dbReference>
<evidence type="ECO:0000256" key="3">
    <source>
        <dbReference type="ARBA" id="ARBA00022475"/>
    </source>
</evidence>
<comment type="caution">
    <text evidence="8">The sequence shown here is derived from an EMBL/GenBank/DDBJ whole genome shotgun (WGS) entry which is preliminary data.</text>
</comment>
<protein>
    <submittedName>
        <fullName evidence="8">Na+/H+ antiporter subunit E</fullName>
    </submittedName>
</protein>
<dbReference type="NCBIfam" id="NF006521">
    <property type="entry name" value="PRK08965.1-5"/>
    <property type="match status" value="1"/>
</dbReference>
<accession>A0AAP4BQJ1</accession>
<dbReference type="RefSeq" id="WP_021352013.1">
    <property type="nucleotide sequence ID" value="NZ_CP100362.1"/>
</dbReference>
<evidence type="ECO:0000313" key="8">
    <source>
        <dbReference type="EMBL" id="MDK4307456.1"/>
    </source>
</evidence>
<evidence type="ECO:0000256" key="2">
    <source>
        <dbReference type="ARBA" id="ARBA00006228"/>
    </source>
</evidence>
<feature type="transmembrane region" description="Helical" evidence="7">
    <location>
        <begin position="54"/>
        <end position="74"/>
    </location>
</feature>
<keyword evidence="4 7" id="KW-0812">Transmembrane</keyword>
<sequence>MGTNTREKRAAEKARQARLKKRVPKGLRNRFRPAFITWLMVMWIILVGEISWGNIVAGLVVGTLVVYLLPLPAMPVAGLHISWHKLAWFLVEFFFELLSASLNVAWLALRPQQLPKTAIVTAPMRVSNEFILVLAVTLYNLQPGGAVTDIDIANRTLTIHLLNADNDERIEQELARVKALEARMIKIFERT</sequence>
<dbReference type="EMBL" id="JASNVH010000011">
    <property type="protein sequence ID" value="MDK4307456.1"/>
    <property type="molecule type" value="Genomic_DNA"/>
</dbReference>
<dbReference type="InterPro" id="IPR002758">
    <property type="entry name" value="Cation_antiport_E"/>
</dbReference>
<comment type="similarity">
    <text evidence="2">Belongs to the CPA3 antiporters (TC 2.A.63) subunit E family.</text>
</comment>
<dbReference type="PANTHER" id="PTHR34584:SF1">
    <property type="entry name" value="NA(+)_H(+) ANTIPORTER SUBUNIT E1"/>
    <property type="match status" value="1"/>
</dbReference>
<proteinExistence type="inferred from homology"/>
<keyword evidence="6 7" id="KW-0472">Membrane</keyword>
<evidence type="ECO:0000256" key="1">
    <source>
        <dbReference type="ARBA" id="ARBA00004651"/>
    </source>
</evidence>
<dbReference type="PANTHER" id="PTHR34584">
    <property type="entry name" value="NA(+)/H(+) ANTIPORTER SUBUNIT E1"/>
    <property type="match status" value="1"/>
</dbReference>
<dbReference type="AlphaFoldDB" id="A0AAP4BQJ1"/>